<keyword evidence="3" id="KW-0238">DNA-binding</keyword>
<organism evidence="7 8">
    <name type="scientific">Hungatella hathewayi DSM 13479</name>
    <dbReference type="NCBI Taxonomy" id="566550"/>
    <lineage>
        <taxon>Bacteria</taxon>
        <taxon>Bacillati</taxon>
        <taxon>Bacillota</taxon>
        <taxon>Clostridia</taxon>
        <taxon>Lachnospirales</taxon>
        <taxon>Lachnospiraceae</taxon>
        <taxon>Hungatella</taxon>
    </lineage>
</organism>
<keyword evidence="4" id="KW-0804">Transcription</keyword>
<reference evidence="7 8" key="1">
    <citation type="submission" date="2010-01" db="EMBL/GenBank/DDBJ databases">
        <authorList>
            <person name="Weinstock G."/>
            <person name="Sodergren E."/>
            <person name="Clifton S."/>
            <person name="Fulton L."/>
            <person name="Fulton B."/>
            <person name="Courtney L."/>
            <person name="Fronick C."/>
            <person name="Harrison M."/>
            <person name="Strong C."/>
            <person name="Farmer C."/>
            <person name="Delahaunty K."/>
            <person name="Markovic C."/>
            <person name="Hall O."/>
            <person name="Minx P."/>
            <person name="Tomlinson C."/>
            <person name="Mitreva M."/>
            <person name="Nelson J."/>
            <person name="Hou S."/>
            <person name="Wollam A."/>
            <person name="Pepin K.H."/>
            <person name="Johnson M."/>
            <person name="Bhonagiri V."/>
            <person name="Nash W.E."/>
            <person name="Warren W."/>
            <person name="Chinwalla A."/>
            <person name="Mardis E.R."/>
            <person name="Wilson R.K."/>
        </authorList>
    </citation>
    <scope>NUCLEOTIDE SEQUENCE [LARGE SCALE GENOMIC DNA]</scope>
    <source>
        <strain evidence="7 8">DSM 13479</strain>
    </source>
</reference>
<dbReference type="SUPFAM" id="SSF47413">
    <property type="entry name" value="lambda repressor-like DNA-binding domains"/>
    <property type="match status" value="1"/>
</dbReference>
<accession>D3AF22</accession>
<dbReference type="CDD" id="cd06267">
    <property type="entry name" value="PBP1_LacI_sugar_binding-like"/>
    <property type="match status" value="1"/>
</dbReference>
<dbReference type="AlphaFoldDB" id="D3AF22"/>
<feature type="domain" description="HTH lacI-type" evidence="5">
    <location>
        <begin position="12"/>
        <end position="66"/>
    </location>
</feature>
<dbReference type="Gene3D" id="1.10.260.40">
    <property type="entry name" value="lambda repressor-like DNA-binding domains"/>
    <property type="match status" value="1"/>
</dbReference>
<dbReference type="Pfam" id="PF00532">
    <property type="entry name" value="Peripla_BP_1"/>
    <property type="match status" value="1"/>
</dbReference>
<evidence type="ECO:0000313" key="7">
    <source>
        <dbReference type="EMBL" id="EFC99575.1"/>
    </source>
</evidence>
<dbReference type="PROSITE" id="PS00356">
    <property type="entry name" value="HTH_LACI_1"/>
    <property type="match status" value="1"/>
</dbReference>
<dbReference type="SMART" id="SM00354">
    <property type="entry name" value="HTH_LACI"/>
    <property type="match status" value="1"/>
</dbReference>
<evidence type="ECO:0000313" key="8">
    <source>
        <dbReference type="Proteomes" id="UP000004968"/>
    </source>
</evidence>
<evidence type="ECO:0000256" key="1">
    <source>
        <dbReference type="ARBA" id="ARBA00022491"/>
    </source>
</evidence>
<dbReference type="Gene3D" id="3.40.50.2300">
    <property type="match status" value="2"/>
</dbReference>
<comment type="caution">
    <text evidence="7">The sequence shown here is derived from an EMBL/GenBank/DDBJ whole genome shotgun (WGS) entry which is preliminary data.</text>
</comment>
<dbReference type="CDD" id="cd01392">
    <property type="entry name" value="HTH_LacI"/>
    <property type="match status" value="1"/>
</dbReference>
<dbReference type="PRINTS" id="PR00036">
    <property type="entry name" value="HTHLACI"/>
</dbReference>
<dbReference type="InterPro" id="IPR001761">
    <property type="entry name" value="Peripla_BP/Lac1_sug-bd_dom"/>
</dbReference>
<dbReference type="PANTHER" id="PTHR30146:SF148">
    <property type="entry name" value="HTH-TYPE TRANSCRIPTIONAL REPRESSOR PURR-RELATED"/>
    <property type="match status" value="1"/>
</dbReference>
<dbReference type="PROSITE" id="PS50932">
    <property type="entry name" value="HTH_LACI_2"/>
    <property type="match status" value="1"/>
</dbReference>
<dbReference type="HOGENOM" id="CLU_037628_6_0_9"/>
<protein>
    <submittedName>
        <fullName evidence="7">Sugar-binding domain protein</fullName>
    </submittedName>
</protein>
<dbReference type="InterPro" id="IPR028082">
    <property type="entry name" value="Peripla_BP_I"/>
</dbReference>
<dbReference type="PROSITE" id="PS50943">
    <property type="entry name" value="HTH_CROC1"/>
    <property type="match status" value="1"/>
</dbReference>
<evidence type="ECO:0000259" key="5">
    <source>
        <dbReference type="PROSITE" id="PS50932"/>
    </source>
</evidence>
<dbReference type="Pfam" id="PF00356">
    <property type="entry name" value="LacI"/>
    <property type="match status" value="1"/>
</dbReference>
<sequence length="346" mass="38447">MTAGEMGCEMSLTIKDIAEKAGVSVATVSRVINGSGYVSEKNKKNIEEIIQESNYCPNAAARSLITQASDMIGLVMPERVNPFFVKVYDGVTRKADEENITVLFYKTGDDEKKQGEILKQLKAQNVKGILITPSLYQTSATRKMLEAVERAGIPVVLIDRDTEGGDFDAVFIDNKGAIYKATEQLIQAGHTKIAAVTSPDFSRVGARRQDGFLECMKKHELEVCPDWVIEGELSVESGYEACKRLMEMENSPTAIVAFSSSELIGCVKYLNETGYRIGRDVCLFGFDDIGTFPDFGLQLSTIERPMREMGEMAFELLWERIHNGGKNKRSREIILPTNIKLAENQK</sequence>
<evidence type="ECO:0000256" key="3">
    <source>
        <dbReference type="ARBA" id="ARBA00023125"/>
    </source>
</evidence>
<dbReference type="PANTHER" id="PTHR30146">
    <property type="entry name" value="LACI-RELATED TRANSCRIPTIONAL REPRESSOR"/>
    <property type="match status" value="1"/>
</dbReference>
<evidence type="ECO:0000256" key="2">
    <source>
        <dbReference type="ARBA" id="ARBA00023015"/>
    </source>
</evidence>
<dbReference type="EMBL" id="ACIO01000163">
    <property type="protein sequence ID" value="EFC99575.1"/>
    <property type="molecule type" value="Genomic_DNA"/>
</dbReference>
<dbReference type="Proteomes" id="UP000004968">
    <property type="component" value="Unassembled WGS sequence"/>
</dbReference>
<keyword evidence="2" id="KW-0805">Transcription regulation</keyword>
<evidence type="ECO:0000259" key="6">
    <source>
        <dbReference type="PROSITE" id="PS50943"/>
    </source>
</evidence>
<name>D3AF22_9FIRM</name>
<dbReference type="InterPro" id="IPR010982">
    <property type="entry name" value="Lambda_DNA-bd_dom_sf"/>
</dbReference>
<evidence type="ECO:0000256" key="4">
    <source>
        <dbReference type="ARBA" id="ARBA00023163"/>
    </source>
</evidence>
<keyword evidence="1" id="KW-0678">Repressor</keyword>
<dbReference type="InterPro" id="IPR001387">
    <property type="entry name" value="Cro/C1-type_HTH"/>
</dbReference>
<dbReference type="SUPFAM" id="SSF53822">
    <property type="entry name" value="Periplasmic binding protein-like I"/>
    <property type="match status" value="1"/>
</dbReference>
<dbReference type="InterPro" id="IPR000843">
    <property type="entry name" value="HTH_LacI"/>
</dbReference>
<dbReference type="GO" id="GO:0003700">
    <property type="term" value="F:DNA-binding transcription factor activity"/>
    <property type="evidence" value="ECO:0007669"/>
    <property type="project" value="TreeGrafter"/>
</dbReference>
<gene>
    <name evidence="7" type="ORF">CLOSTHATH_02206</name>
</gene>
<proteinExistence type="predicted"/>
<feature type="domain" description="HTH cro/C1-type" evidence="6">
    <location>
        <begin position="9"/>
        <end position="56"/>
    </location>
</feature>
<dbReference type="GO" id="GO:0000976">
    <property type="term" value="F:transcription cis-regulatory region binding"/>
    <property type="evidence" value="ECO:0007669"/>
    <property type="project" value="TreeGrafter"/>
</dbReference>